<evidence type="ECO:0000313" key="2">
    <source>
        <dbReference type="Proteomes" id="UP000034137"/>
    </source>
</evidence>
<comment type="caution">
    <text evidence="1">The sequence shown here is derived from an EMBL/GenBank/DDBJ whole genome shotgun (WGS) entry which is preliminary data.</text>
</comment>
<evidence type="ECO:0008006" key="3">
    <source>
        <dbReference type="Google" id="ProtNLM"/>
    </source>
</evidence>
<dbReference type="PANTHER" id="PTHR36849:SF1">
    <property type="entry name" value="CYTOPLASMIC PROTEIN"/>
    <property type="match status" value="1"/>
</dbReference>
<name>A0A0G0PYN4_9BACT</name>
<reference evidence="1 2" key="1">
    <citation type="journal article" date="2015" name="Nature">
        <title>rRNA introns, odd ribosomes, and small enigmatic genomes across a large radiation of phyla.</title>
        <authorList>
            <person name="Brown C.T."/>
            <person name="Hug L.A."/>
            <person name="Thomas B.C."/>
            <person name="Sharon I."/>
            <person name="Castelle C.J."/>
            <person name="Singh A."/>
            <person name="Wilkins M.J."/>
            <person name="Williams K.H."/>
            <person name="Banfield J.F."/>
        </authorList>
    </citation>
    <scope>NUCLEOTIDE SEQUENCE [LARGE SCALE GENOMIC DNA]</scope>
</reference>
<dbReference type="AlphaFoldDB" id="A0A0G0PYN4"/>
<dbReference type="PANTHER" id="PTHR36849">
    <property type="entry name" value="CYTOPLASMIC PROTEIN-RELATED"/>
    <property type="match status" value="1"/>
</dbReference>
<dbReference type="EMBL" id="LBXO01000016">
    <property type="protein sequence ID" value="KKR33008.1"/>
    <property type="molecule type" value="Genomic_DNA"/>
</dbReference>
<sequence>MIKVKRVYDSQNEEDGIRILVDRLWPRGLSKEKAKVDLWLKELAPSSDLRNWFNHEPYKWYEFKRRYYAELEDKKLILKLIHKEVKKQNVTLLYSSREEKYNDAMALKQFILKYH</sequence>
<dbReference type="Proteomes" id="UP000034137">
    <property type="component" value="Unassembled WGS sequence"/>
</dbReference>
<organism evidence="1 2">
    <name type="scientific">Candidatus Falkowbacteria bacterium GW2011_GWF2_39_8</name>
    <dbReference type="NCBI Taxonomy" id="1618642"/>
    <lineage>
        <taxon>Bacteria</taxon>
        <taxon>Candidatus Falkowiibacteriota</taxon>
    </lineage>
</organism>
<gene>
    <name evidence="1" type="ORF">UT64_C0016G0005</name>
</gene>
<dbReference type="Pfam" id="PF22752">
    <property type="entry name" value="DUF488-N3i"/>
    <property type="match status" value="1"/>
</dbReference>
<dbReference type="PATRIC" id="fig|1618642.3.peg.394"/>
<proteinExistence type="predicted"/>
<protein>
    <recommendedName>
        <fullName evidence="3">Uroporphyrin-III C-methyltransferase</fullName>
    </recommendedName>
</protein>
<accession>A0A0G0PYN4</accession>
<evidence type="ECO:0000313" key="1">
    <source>
        <dbReference type="EMBL" id="KKR33008.1"/>
    </source>
</evidence>
<dbReference type="InterPro" id="IPR052552">
    <property type="entry name" value="YeaO-like"/>
</dbReference>